<dbReference type="EMBL" id="JH431602">
    <property type="status" value="NOT_ANNOTATED_CDS"/>
    <property type="molecule type" value="Genomic_DNA"/>
</dbReference>
<dbReference type="GO" id="GO:0046872">
    <property type="term" value="F:metal ion binding"/>
    <property type="evidence" value="ECO:0007669"/>
    <property type="project" value="UniProtKB-KW"/>
</dbReference>
<dbReference type="Proteomes" id="UP000014500">
    <property type="component" value="Unassembled WGS sequence"/>
</dbReference>
<dbReference type="Pfam" id="PF00665">
    <property type="entry name" value="rve"/>
    <property type="match status" value="1"/>
</dbReference>
<dbReference type="Gene3D" id="3.30.420.10">
    <property type="entry name" value="Ribonuclease H-like superfamily/Ribonuclease H"/>
    <property type="match status" value="1"/>
</dbReference>
<keyword evidence="7" id="KW-0695">RNA-directed DNA polymerase</keyword>
<dbReference type="SUPFAM" id="SSF53098">
    <property type="entry name" value="Ribonuclease H-like"/>
    <property type="match status" value="1"/>
</dbReference>
<keyword evidence="5" id="KW-0460">Magnesium</keyword>
<dbReference type="GO" id="GO:0016787">
    <property type="term" value="F:hydrolase activity"/>
    <property type="evidence" value="ECO:0007669"/>
    <property type="project" value="UniProtKB-KW"/>
</dbReference>
<dbReference type="eggNOG" id="KOG0017">
    <property type="taxonomic scope" value="Eukaryota"/>
</dbReference>
<keyword evidence="4" id="KW-0378">Hydrolase</keyword>
<organism evidence="11 12">
    <name type="scientific">Strigamia maritima</name>
    <name type="common">European centipede</name>
    <name type="synonym">Geophilus maritimus</name>
    <dbReference type="NCBI Taxonomy" id="126957"/>
    <lineage>
        <taxon>Eukaryota</taxon>
        <taxon>Metazoa</taxon>
        <taxon>Ecdysozoa</taxon>
        <taxon>Arthropoda</taxon>
        <taxon>Myriapoda</taxon>
        <taxon>Chilopoda</taxon>
        <taxon>Pleurostigmophora</taxon>
        <taxon>Geophilomorpha</taxon>
        <taxon>Linotaeniidae</taxon>
        <taxon>Strigamia</taxon>
    </lineage>
</organism>
<dbReference type="InterPro" id="IPR001584">
    <property type="entry name" value="Integrase_cat-core"/>
</dbReference>
<evidence type="ECO:0000256" key="4">
    <source>
        <dbReference type="ARBA" id="ARBA00022801"/>
    </source>
</evidence>
<dbReference type="GO" id="GO:0004519">
    <property type="term" value="F:endonuclease activity"/>
    <property type="evidence" value="ECO:0007669"/>
    <property type="project" value="UniProtKB-KW"/>
</dbReference>
<dbReference type="InterPro" id="IPR039537">
    <property type="entry name" value="Retrotran_Ty1/copia-like"/>
</dbReference>
<reference evidence="11" key="2">
    <citation type="submission" date="2015-02" db="UniProtKB">
        <authorList>
            <consortium name="EnsemblMetazoa"/>
        </authorList>
    </citation>
    <scope>IDENTIFICATION</scope>
</reference>
<reference evidence="12" key="1">
    <citation type="submission" date="2011-05" db="EMBL/GenBank/DDBJ databases">
        <authorList>
            <person name="Richards S.R."/>
            <person name="Qu J."/>
            <person name="Jiang H."/>
            <person name="Jhangiani S.N."/>
            <person name="Agravi P."/>
            <person name="Goodspeed R."/>
            <person name="Gross S."/>
            <person name="Mandapat C."/>
            <person name="Jackson L."/>
            <person name="Mathew T."/>
            <person name="Pu L."/>
            <person name="Thornton R."/>
            <person name="Saada N."/>
            <person name="Wilczek-Boney K.B."/>
            <person name="Lee S."/>
            <person name="Kovar C."/>
            <person name="Wu Y."/>
            <person name="Scherer S.E."/>
            <person name="Worley K.C."/>
            <person name="Muzny D.M."/>
            <person name="Gibbs R."/>
        </authorList>
    </citation>
    <scope>NUCLEOTIDE SEQUENCE</scope>
    <source>
        <strain evidence="12">Brora</strain>
    </source>
</reference>
<keyword evidence="3" id="KW-0255">Endonuclease</keyword>
<evidence type="ECO:0000256" key="7">
    <source>
        <dbReference type="ARBA" id="ARBA00022918"/>
    </source>
</evidence>
<dbReference type="GO" id="GO:0003676">
    <property type="term" value="F:nucleic acid binding"/>
    <property type="evidence" value="ECO:0007669"/>
    <property type="project" value="InterPro"/>
</dbReference>
<dbReference type="GO" id="GO:0003964">
    <property type="term" value="F:RNA-directed DNA polymerase activity"/>
    <property type="evidence" value="ECO:0007669"/>
    <property type="project" value="UniProtKB-KW"/>
</dbReference>
<dbReference type="GO" id="GO:0015074">
    <property type="term" value="P:DNA integration"/>
    <property type="evidence" value="ECO:0007669"/>
    <property type="project" value="UniProtKB-KW"/>
</dbReference>
<dbReference type="OMA" id="NTACHIR"/>
<keyword evidence="2" id="KW-0479">Metal-binding</keyword>
<dbReference type="PANTHER" id="PTHR42648">
    <property type="entry name" value="TRANSPOSASE, PUTATIVE-RELATED"/>
    <property type="match status" value="1"/>
</dbReference>
<name>T1IVZ5_STRMM</name>
<evidence type="ECO:0000256" key="5">
    <source>
        <dbReference type="ARBA" id="ARBA00022842"/>
    </source>
</evidence>
<dbReference type="InterPro" id="IPR057670">
    <property type="entry name" value="SH3_retrovirus"/>
</dbReference>
<protein>
    <recommendedName>
        <fullName evidence="10">Integrase catalytic domain-containing protein</fullName>
    </recommendedName>
</protein>
<evidence type="ECO:0000256" key="8">
    <source>
        <dbReference type="ARBA" id="ARBA00022932"/>
    </source>
</evidence>
<dbReference type="STRING" id="126957.T1IVZ5"/>
<dbReference type="Pfam" id="PF25597">
    <property type="entry name" value="SH3_retrovirus"/>
    <property type="match status" value="1"/>
</dbReference>
<keyword evidence="9" id="KW-0233">DNA recombination</keyword>
<sequence>MDLWGPCKVVTAGGAKYLFCIVDDMSRYTWIIPLETKDETFGIFKSFHHRVEKQTGKKVVAIRTDRGGEFVSKEFEDYLNGMGIRIQRTNPASPEMNGIAERINRTIHDGVRTVLDDSQLDEDLWAELALTVTHLKNRFPHSSIGNQISYVLFRKRKLVLTYLKIPGLLAFVHFPQHKRESKHSPRAWKGIVLGYAMSTRGYRI</sequence>
<dbReference type="AlphaFoldDB" id="T1IVZ5"/>
<evidence type="ECO:0000256" key="9">
    <source>
        <dbReference type="ARBA" id="ARBA00023172"/>
    </source>
</evidence>
<dbReference type="HOGENOM" id="CLU_001650_20_4_1"/>
<evidence type="ECO:0000256" key="6">
    <source>
        <dbReference type="ARBA" id="ARBA00022908"/>
    </source>
</evidence>
<evidence type="ECO:0000256" key="2">
    <source>
        <dbReference type="ARBA" id="ARBA00022723"/>
    </source>
</evidence>
<evidence type="ECO:0000259" key="10">
    <source>
        <dbReference type="PROSITE" id="PS50994"/>
    </source>
</evidence>
<evidence type="ECO:0000313" key="11">
    <source>
        <dbReference type="EnsemblMetazoa" id="SMAR005353-PA"/>
    </source>
</evidence>
<dbReference type="InterPro" id="IPR012337">
    <property type="entry name" value="RNaseH-like_sf"/>
</dbReference>
<proteinExistence type="predicted"/>
<dbReference type="GO" id="GO:0003887">
    <property type="term" value="F:DNA-directed DNA polymerase activity"/>
    <property type="evidence" value="ECO:0007669"/>
    <property type="project" value="UniProtKB-KW"/>
</dbReference>
<dbReference type="PROSITE" id="PS50994">
    <property type="entry name" value="INTEGRASE"/>
    <property type="match status" value="1"/>
</dbReference>
<dbReference type="PANTHER" id="PTHR42648:SF11">
    <property type="entry name" value="TRANSPOSON TY4-P GAG-POL POLYPROTEIN"/>
    <property type="match status" value="1"/>
</dbReference>
<evidence type="ECO:0000256" key="1">
    <source>
        <dbReference type="ARBA" id="ARBA00022722"/>
    </source>
</evidence>
<dbReference type="EnsemblMetazoa" id="SMAR005353-RA">
    <property type="protein sequence ID" value="SMAR005353-PA"/>
    <property type="gene ID" value="SMAR005353"/>
</dbReference>
<keyword evidence="8" id="KW-0548">Nucleotidyltransferase</keyword>
<keyword evidence="12" id="KW-1185">Reference proteome</keyword>
<dbReference type="InterPro" id="IPR036397">
    <property type="entry name" value="RNaseH_sf"/>
</dbReference>
<evidence type="ECO:0000313" key="12">
    <source>
        <dbReference type="Proteomes" id="UP000014500"/>
    </source>
</evidence>
<feature type="domain" description="Integrase catalytic" evidence="10">
    <location>
        <begin position="1"/>
        <end position="156"/>
    </location>
</feature>
<dbReference type="GO" id="GO:0006310">
    <property type="term" value="P:DNA recombination"/>
    <property type="evidence" value="ECO:0007669"/>
    <property type="project" value="UniProtKB-KW"/>
</dbReference>
<dbReference type="PhylomeDB" id="T1IVZ5"/>
<keyword evidence="8" id="KW-0239">DNA-directed DNA polymerase</keyword>
<evidence type="ECO:0000256" key="3">
    <source>
        <dbReference type="ARBA" id="ARBA00022759"/>
    </source>
</evidence>
<keyword evidence="6" id="KW-0229">DNA integration</keyword>
<accession>T1IVZ5</accession>
<keyword evidence="1" id="KW-0540">Nuclease</keyword>
<keyword evidence="8" id="KW-0808">Transferase</keyword>